<evidence type="ECO:0000256" key="7">
    <source>
        <dbReference type="ARBA" id="ARBA00022801"/>
    </source>
</evidence>
<evidence type="ECO:0000259" key="18">
    <source>
        <dbReference type="Pfam" id="PF00905"/>
    </source>
</evidence>
<evidence type="ECO:0000259" key="19">
    <source>
        <dbReference type="Pfam" id="PF00912"/>
    </source>
</evidence>
<keyword evidence="4" id="KW-0328">Glycosyltransferase</keyword>
<keyword evidence="6 17" id="KW-0812">Transmembrane</keyword>
<evidence type="ECO:0000256" key="8">
    <source>
        <dbReference type="ARBA" id="ARBA00022960"/>
    </source>
</evidence>
<evidence type="ECO:0000256" key="10">
    <source>
        <dbReference type="ARBA" id="ARBA00022989"/>
    </source>
</evidence>
<dbReference type="InterPro" id="IPR012338">
    <property type="entry name" value="Beta-lactam/transpept-like"/>
</dbReference>
<feature type="compositionally biased region" description="Acidic residues" evidence="16">
    <location>
        <begin position="923"/>
        <end position="958"/>
    </location>
</feature>
<dbReference type="GO" id="GO:0009252">
    <property type="term" value="P:peptidoglycan biosynthetic process"/>
    <property type="evidence" value="ECO:0007669"/>
    <property type="project" value="UniProtKB-KW"/>
</dbReference>
<dbReference type="GO" id="GO:0071555">
    <property type="term" value="P:cell wall organization"/>
    <property type="evidence" value="ECO:0007669"/>
    <property type="project" value="UniProtKB-KW"/>
</dbReference>
<dbReference type="RefSeq" id="WP_090793889.1">
    <property type="nucleotide sequence ID" value="NZ_FMYI01000003.1"/>
</dbReference>
<dbReference type="AlphaFoldDB" id="A0A1G6HIZ0"/>
<keyword evidence="12" id="KW-0511">Multifunctional enzyme</keyword>
<keyword evidence="5" id="KW-0808">Transferase</keyword>
<feature type="domain" description="Penicillin-binding protein transpeptidase" evidence="18">
    <location>
        <begin position="428"/>
        <end position="675"/>
    </location>
</feature>
<dbReference type="EMBL" id="FMYI01000003">
    <property type="protein sequence ID" value="SDB94161.1"/>
    <property type="molecule type" value="Genomic_DNA"/>
</dbReference>
<keyword evidence="3" id="KW-0645">Protease</keyword>
<dbReference type="GO" id="GO:0008658">
    <property type="term" value="F:penicillin binding"/>
    <property type="evidence" value="ECO:0007669"/>
    <property type="project" value="InterPro"/>
</dbReference>
<dbReference type="PANTHER" id="PTHR32282:SF32">
    <property type="entry name" value="PENICILLIN-BINDING PROTEIN 2A"/>
    <property type="match status" value="1"/>
</dbReference>
<dbReference type="Gene3D" id="1.10.3810.10">
    <property type="entry name" value="Biosynthetic peptidoglycan transglycosylase-like"/>
    <property type="match status" value="1"/>
</dbReference>
<reference evidence="21" key="1">
    <citation type="submission" date="2016-09" db="EMBL/GenBank/DDBJ databases">
        <authorList>
            <person name="Varghese N."/>
            <person name="Submissions S."/>
        </authorList>
    </citation>
    <scope>NUCLEOTIDE SEQUENCE [LARGE SCALE GENOMIC DNA]</scope>
    <source>
        <strain evidence="21">S5</strain>
    </source>
</reference>
<feature type="region of interest" description="Disordered" evidence="16">
    <location>
        <begin position="834"/>
        <end position="857"/>
    </location>
</feature>
<dbReference type="OrthoDB" id="9766909at2"/>
<feature type="transmembrane region" description="Helical" evidence="17">
    <location>
        <begin position="33"/>
        <end position="61"/>
    </location>
</feature>
<evidence type="ECO:0000256" key="13">
    <source>
        <dbReference type="ARBA" id="ARBA00023316"/>
    </source>
</evidence>
<keyword evidence="11 17" id="KW-0472">Membrane</keyword>
<keyword evidence="1" id="KW-1003">Cell membrane</keyword>
<feature type="compositionally biased region" description="Acidic residues" evidence="16">
    <location>
        <begin position="967"/>
        <end position="998"/>
    </location>
</feature>
<keyword evidence="2" id="KW-0121">Carboxypeptidase</keyword>
<dbReference type="InterPro" id="IPR001264">
    <property type="entry name" value="Glyco_trans_51"/>
</dbReference>
<dbReference type="Gene3D" id="3.40.710.10">
    <property type="entry name" value="DD-peptidase/beta-lactamase superfamily"/>
    <property type="match status" value="1"/>
</dbReference>
<evidence type="ECO:0000256" key="14">
    <source>
        <dbReference type="ARBA" id="ARBA00034000"/>
    </source>
</evidence>
<protein>
    <submittedName>
        <fullName evidence="20">Penicillin-binding protein</fullName>
    </submittedName>
</protein>
<dbReference type="Gene3D" id="3.90.1310.40">
    <property type="match status" value="1"/>
</dbReference>
<feature type="region of interest" description="Disordered" evidence="16">
    <location>
        <begin position="876"/>
        <end position="895"/>
    </location>
</feature>
<dbReference type="GO" id="GO:0030288">
    <property type="term" value="C:outer membrane-bounded periplasmic space"/>
    <property type="evidence" value="ECO:0007669"/>
    <property type="project" value="TreeGrafter"/>
</dbReference>
<sequence length="998" mass="110381">MNFQDRLKNFWLKIKEIIDKGIIQRIARISYDIVWNVILFFLFIGIIGIFLIGGLGAGYFASLVQDEPLRSADSMIDDIYNYEETSEIYFADDVYMGEVRSDLYREEIELDDVSSQAIDAIIATEDEYFETHNGIVPKAILRATFQEFTGSATQTGGSTLTQQIIKNQILTSEVSFDRKAQEIILAMRLEHFMEKDEILEAYLNIVPFGRNANGRNIAGIKAAAEGIFGVEADELNLAQSAFIAGLPQSPIAYTPFTTNGALKDEEGLQPGLNRMQTVLNRMVSADYITEEERDEALEYDLLDSFTTRSPSTYEEYPYLTEEIRGRAEDIMMEQLATEDGYTMEEIEDSEELTEQYQTYASRELSQGGYEIHTTIDKDIYDAFQEVAADYDNYGPDKTATNNNGDAIMTQDPETGEDIPLVTPVQASSVLRDNESGAIIAFVGGRDYDIQNRNFATNANRQLGSTAKPLLVYGPGMEEGAVQPGSIIADVNLDYGYGLGYPTNFVSDRYYGLVSARDALVNSYNVSAMSAYVDILEDNDPVPDYLVPMGFDSIPEQNYRYESNALGSFEATVSENIDGYSTFGNNGQYTEGYMIEKIESPDGEEIYEHESESEDIFSPQTSYLMIDMLRDVLTSGTGTTARNNLSNPGVDWAGKTGTSNEVADSWFIATNPNVTMGTWMGYEYRQQLETGYSGRTQAFWAALVNAATEVDPDLMAPSNSFDQPNNIVTDSYSMVSGMQPSELTESLGLVGSDIFNAEFVPTDEDESLMEGQYVMIDGEAVIAGSDTPEEFTEEDGVIFDPDWLSDMGYDELEDMSQLIPSGNSAWNDVEIPDMDEIEDDGSAPSSPSSVSKSGNVLTWNASSSNDVVGYRIYRADDPDSNFEQYDSTTDTDLNVGSGPAVYEIVAVDYFGRESSPTSPFVDGDFSDDDDNDDDDDQEDSDDNGDSDDQDEEDENDNGDENGNGNGNDNDDGNDNGNDNDNDNDNSNNDDDNSGDDEED</sequence>
<organism evidence="20 21">
    <name type="scientific">Pelagirhabdus alkalitolerans</name>
    <dbReference type="NCBI Taxonomy" id="1612202"/>
    <lineage>
        <taxon>Bacteria</taxon>
        <taxon>Bacillati</taxon>
        <taxon>Bacillota</taxon>
        <taxon>Bacilli</taxon>
        <taxon>Bacillales</taxon>
        <taxon>Bacillaceae</taxon>
        <taxon>Pelagirhabdus</taxon>
    </lineage>
</organism>
<accession>A0A1G6HIZ0</accession>
<dbReference type="InterPro" id="IPR001460">
    <property type="entry name" value="PCN-bd_Tpept"/>
</dbReference>
<evidence type="ECO:0000256" key="5">
    <source>
        <dbReference type="ARBA" id="ARBA00022679"/>
    </source>
</evidence>
<evidence type="ECO:0000256" key="9">
    <source>
        <dbReference type="ARBA" id="ARBA00022984"/>
    </source>
</evidence>
<dbReference type="PANTHER" id="PTHR32282">
    <property type="entry name" value="BINDING PROTEIN TRANSPEPTIDASE, PUTATIVE-RELATED"/>
    <property type="match status" value="1"/>
</dbReference>
<dbReference type="InterPro" id="IPR036950">
    <property type="entry name" value="PBP_transglycosylase"/>
</dbReference>
<comment type="catalytic activity">
    <reaction evidence="15">
        <text>[GlcNAc-(1-&gt;4)-Mur2Ac(oyl-L-Ala-gamma-D-Glu-L-Lys-D-Ala-D-Ala)](n)-di-trans,octa-cis-undecaprenyl diphosphate + beta-D-GlcNAc-(1-&gt;4)-Mur2Ac(oyl-L-Ala-gamma-D-Glu-L-Lys-D-Ala-D-Ala)-di-trans,octa-cis-undecaprenyl diphosphate = [GlcNAc-(1-&gt;4)-Mur2Ac(oyl-L-Ala-gamma-D-Glu-L-Lys-D-Ala-D-Ala)](n+1)-di-trans,octa-cis-undecaprenyl diphosphate + di-trans,octa-cis-undecaprenyl diphosphate + H(+)</text>
        <dbReference type="Rhea" id="RHEA:23708"/>
        <dbReference type="Rhea" id="RHEA-COMP:9602"/>
        <dbReference type="Rhea" id="RHEA-COMP:9603"/>
        <dbReference type="ChEBI" id="CHEBI:15378"/>
        <dbReference type="ChEBI" id="CHEBI:58405"/>
        <dbReference type="ChEBI" id="CHEBI:60033"/>
        <dbReference type="ChEBI" id="CHEBI:78435"/>
        <dbReference type="EC" id="2.4.99.28"/>
    </reaction>
</comment>
<evidence type="ECO:0000256" key="12">
    <source>
        <dbReference type="ARBA" id="ARBA00023268"/>
    </source>
</evidence>
<dbReference type="STRING" id="1612202.SAMN05421734_10337"/>
<evidence type="ECO:0000256" key="4">
    <source>
        <dbReference type="ARBA" id="ARBA00022676"/>
    </source>
</evidence>
<keyword evidence="8" id="KW-0133">Cell shape</keyword>
<keyword evidence="9" id="KW-0573">Peptidoglycan synthesis</keyword>
<evidence type="ECO:0000313" key="20">
    <source>
        <dbReference type="EMBL" id="SDB94161.1"/>
    </source>
</evidence>
<keyword evidence="13" id="KW-0961">Cell wall biogenesis/degradation</keyword>
<keyword evidence="10 17" id="KW-1133">Transmembrane helix</keyword>
<dbReference type="Pfam" id="PF00912">
    <property type="entry name" value="Transgly"/>
    <property type="match status" value="1"/>
</dbReference>
<evidence type="ECO:0000256" key="6">
    <source>
        <dbReference type="ARBA" id="ARBA00022692"/>
    </source>
</evidence>
<comment type="catalytic activity">
    <reaction evidence="14">
        <text>Preferential cleavage: (Ac)2-L-Lys-D-Ala-|-D-Ala. Also transpeptidation of peptidyl-alanyl moieties that are N-acyl substituents of D-alanine.</text>
        <dbReference type="EC" id="3.4.16.4"/>
    </reaction>
</comment>
<dbReference type="GO" id="GO:0009002">
    <property type="term" value="F:serine-type D-Ala-D-Ala carboxypeptidase activity"/>
    <property type="evidence" value="ECO:0007669"/>
    <property type="project" value="UniProtKB-EC"/>
</dbReference>
<evidence type="ECO:0000256" key="1">
    <source>
        <dbReference type="ARBA" id="ARBA00022475"/>
    </source>
</evidence>
<dbReference type="GO" id="GO:0008360">
    <property type="term" value="P:regulation of cell shape"/>
    <property type="evidence" value="ECO:0007669"/>
    <property type="project" value="UniProtKB-KW"/>
</dbReference>
<dbReference type="GO" id="GO:0008955">
    <property type="term" value="F:peptidoglycan glycosyltransferase activity"/>
    <property type="evidence" value="ECO:0007669"/>
    <property type="project" value="UniProtKB-EC"/>
</dbReference>
<feature type="region of interest" description="Disordered" evidence="16">
    <location>
        <begin position="911"/>
        <end position="998"/>
    </location>
</feature>
<dbReference type="Pfam" id="PF00905">
    <property type="entry name" value="Transpeptidase"/>
    <property type="match status" value="1"/>
</dbReference>
<proteinExistence type="predicted"/>
<dbReference type="SUPFAM" id="SSF53955">
    <property type="entry name" value="Lysozyme-like"/>
    <property type="match status" value="1"/>
</dbReference>
<dbReference type="InterPro" id="IPR050396">
    <property type="entry name" value="Glycosyltr_51/Transpeptidase"/>
</dbReference>
<dbReference type="GO" id="GO:0006508">
    <property type="term" value="P:proteolysis"/>
    <property type="evidence" value="ECO:0007669"/>
    <property type="project" value="UniProtKB-KW"/>
</dbReference>
<dbReference type="InterPro" id="IPR023346">
    <property type="entry name" value="Lysozyme-like_dom_sf"/>
</dbReference>
<dbReference type="Proteomes" id="UP000242949">
    <property type="component" value="Unassembled WGS sequence"/>
</dbReference>
<evidence type="ECO:0000256" key="3">
    <source>
        <dbReference type="ARBA" id="ARBA00022670"/>
    </source>
</evidence>
<keyword evidence="7" id="KW-0378">Hydrolase</keyword>
<feature type="domain" description="Glycosyl transferase family 51" evidence="19">
    <location>
        <begin position="96"/>
        <end position="282"/>
    </location>
</feature>
<feature type="compositionally biased region" description="Low complexity" evidence="16">
    <location>
        <begin position="841"/>
        <end position="852"/>
    </location>
</feature>
<feature type="compositionally biased region" description="Polar residues" evidence="16">
    <location>
        <begin position="880"/>
        <end position="893"/>
    </location>
</feature>
<dbReference type="Gene3D" id="2.60.40.10">
    <property type="entry name" value="Immunoglobulins"/>
    <property type="match status" value="1"/>
</dbReference>
<keyword evidence="21" id="KW-1185">Reference proteome</keyword>
<evidence type="ECO:0000256" key="2">
    <source>
        <dbReference type="ARBA" id="ARBA00022645"/>
    </source>
</evidence>
<dbReference type="SUPFAM" id="SSF56601">
    <property type="entry name" value="beta-lactamase/transpeptidase-like"/>
    <property type="match status" value="1"/>
</dbReference>
<evidence type="ECO:0000256" key="11">
    <source>
        <dbReference type="ARBA" id="ARBA00023136"/>
    </source>
</evidence>
<name>A0A1G6HIZ0_9BACI</name>
<evidence type="ECO:0000256" key="15">
    <source>
        <dbReference type="ARBA" id="ARBA00049902"/>
    </source>
</evidence>
<gene>
    <name evidence="20" type="ORF">SAMN05421734_10337</name>
</gene>
<evidence type="ECO:0000313" key="21">
    <source>
        <dbReference type="Proteomes" id="UP000242949"/>
    </source>
</evidence>
<dbReference type="InterPro" id="IPR013783">
    <property type="entry name" value="Ig-like_fold"/>
</dbReference>
<evidence type="ECO:0000256" key="16">
    <source>
        <dbReference type="SAM" id="MobiDB-lite"/>
    </source>
</evidence>
<evidence type="ECO:0000256" key="17">
    <source>
        <dbReference type="SAM" id="Phobius"/>
    </source>
</evidence>